<evidence type="ECO:0000313" key="3">
    <source>
        <dbReference type="Proteomes" id="UP000464468"/>
    </source>
</evidence>
<keyword evidence="3" id="KW-1185">Reference proteome</keyword>
<dbReference type="PROSITE" id="PS00409">
    <property type="entry name" value="PROKAR_NTER_METHYL"/>
    <property type="match status" value="1"/>
</dbReference>
<keyword evidence="1" id="KW-1133">Transmembrane helix</keyword>
<keyword evidence="1" id="KW-0472">Membrane</keyword>
<evidence type="ECO:0000313" key="2">
    <source>
        <dbReference type="EMBL" id="QHL90850.1"/>
    </source>
</evidence>
<dbReference type="InterPro" id="IPR012902">
    <property type="entry name" value="N_methyl_site"/>
</dbReference>
<dbReference type="Proteomes" id="UP000464468">
    <property type="component" value="Chromosome"/>
</dbReference>
<accession>A0A7Z2NWX3</accession>
<organism evidence="2 3">
    <name type="scientific">Sphingomonas changnyeongensis</name>
    <dbReference type="NCBI Taxonomy" id="2698679"/>
    <lineage>
        <taxon>Bacteria</taxon>
        <taxon>Pseudomonadati</taxon>
        <taxon>Pseudomonadota</taxon>
        <taxon>Alphaproteobacteria</taxon>
        <taxon>Sphingomonadales</taxon>
        <taxon>Sphingomonadaceae</taxon>
        <taxon>Sphingomonas</taxon>
    </lineage>
</organism>
<dbReference type="EMBL" id="CP047895">
    <property type="protein sequence ID" value="QHL90850.1"/>
    <property type="molecule type" value="Genomic_DNA"/>
</dbReference>
<dbReference type="NCBIfam" id="TIGR02532">
    <property type="entry name" value="IV_pilin_GFxxxE"/>
    <property type="match status" value="1"/>
</dbReference>
<keyword evidence="1" id="KW-0812">Transmembrane</keyword>
<reference evidence="2 3" key="1">
    <citation type="submission" date="2020-01" db="EMBL/GenBank/DDBJ databases">
        <title>Sphingomonas sp. C33 whole genome sequece.</title>
        <authorList>
            <person name="Park C."/>
        </authorList>
    </citation>
    <scope>NUCLEOTIDE SEQUENCE [LARGE SCALE GENOMIC DNA]</scope>
    <source>
        <strain evidence="2 3">C33</strain>
    </source>
</reference>
<feature type="transmembrane region" description="Helical" evidence="1">
    <location>
        <begin position="20"/>
        <end position="40"/>
    </location>
</feature>
<dbReference type="Pfam" id="PF07963">
    <property type="entry name" value="N_methyl"/>
    <property type="match status" value="1"/>
</dbReference>
<name>A0A7Z2NWX3_9SPHN</name>
<sequence>MTTRTDGQRAAAQGFTLVELLVALLVFALLAAAGIAVLRISVQSQGRCVRGWTSWPPPAASMRCCAPIWPRRCRARRAMPPGRWNRPLPAGPTASLWCAAAGTIWTMPPGPSCSGSNTGWRARGWRGGSGRCSMVPRRSRQSR</sequence>
<dbReference type="KEGG" id="schy:GVO57_08490"/>
<protein>
    <submittedName>
        <fullName evidence="2">Prepilin-type N-terminal cleavage/methylation domain-containing protein</fullName>
    </submittedName>
</protein>
<gene>
    <name evidence="2" type="ORF">GVO57_08490</name>
</gene>
<evidence type="ECO:0000256" key="1">
    <source>
        <dbReference type="SAM" id="Phobius"/>
    </source>
</evidence>
<proteinExistence type="predicted"/>
<dbReference type="AlphaFoldDB" id="A0A7Z2NWX3"/>